<feature type="transmembrane region" description="Helical" evidence="1">
    <location>
        <begin position="174"/>
        <end position="196"/>
    </location>
</feature>
<dbReference type="Pfam" id="PF20152">
    <property type="entry name" value="DUF6534"/>
    <property type="match status" value="1"/>
</dbReference>
<keyword evidence="1" id="KW-0472">Membrane</keyword>
<keyword evidence="1" id="KW-0812">Transmembrane</keyword>
<dbReference type="EMBL" id="JAKELL010000019">
    <property type="protein sequence ID" value="KAH8993164.1"/>
    <property type="molecule type" value="Genomic_DNA"/>
</dbReference>
<keyword evidence="4" id="KW-1185">Reference proteome</keyword>
<feature type="transmembrane region" description="Helical" evidence="1">
    <location>
        <begin position="29"/>
        <end position="52"/>
    </location>
</feature>
<reference evidence="3" key="1">
    <citation type="submission" date="2022-01" db="EMBL/GenBank/DDBJ databases">
        <title>Comparative genomics reveals a dynamic genome evolution in the ectomycorrhizal milk-cap (Lactarius) mushrooms.</title>
        <authorList>
            <consortium name="DOE Joint Genome Institute"/>
            <person name="Lebreton A."/>
            <person name="Tang N."/>
            <person name="Kuo A."/>
            <person name="LaButti K."/>
            <person name="Drula E."/>
            <person name="Barry K."/>
            <person name="Clum A."/>
            <person name="Lipzen A."/>
            <person name="Mousain D."/>
            <person name="Ng V."/>
            <person name="Wang R."/>
            <person name="Wang X."/>
            <person name="Dai Y."/>
            <person name="Henrissat B."/>
            <person name="Grigoriev I.V."/>
            <person name="Guerin-Laguette A."/>
            <person name="Yu F."/>
            <person name="Martin F.M."/>
        </authorList>
    </citation>
    <scope>NUCLEOTIDE SEQUENCE</scope>
    <source>
        <strain evidence="3">QP</strain>
    </source>
</reference>
<sequence length="330" mass="38014">MVVMPDQPTTASWDASKSQSWANVLSPGIVGLFIQGIETGMVFSQLATWLSLPRRTEHCFVTTLTVFITTVGLIQTAVYFFSTWRIYVEHYGERVVPTWTERIHIFLTVLISTPVQSLLLWRCYYILKRSMYFIIPLVLLLLGTVALAIFDTIWLLMRTYGWGRSSHLHPFWSLLMYSASSSVLDIILSYILFFYLTQSRKRVYADQAVQWVSRLIIIVWQSAIPPTVCAIGFFLTYILSHHLHPGQKQMWYPTLHAVIGKLYVLSHFYNMYVVLALRFQLCLPPHVGFTAILSRSSLVSKSNHRRTCLRSRCLRSMGRAPHTTPPKSIE</sequence>
<feature type="transmembrane region" description="Helical" evidence="1">
    <location>
        <begin position="102"/>
        <end position="121"/>
    </location>
</feature>
<protein>
    <recommendedName>
        <fullName evidence="2">DUF6534 domain-containing protein</fullName>
    </recommendedName>
</protein>
<feature type="transmembrane region" description="Helical" evidence="1">
    <location>
        <begin position="59"/>
        <end position="82"/>
    </location>
</feature>
<feature type="transmembrane region" description="Helical" evidence="1">
    <location>
        <begin position="217"/>
        <end position="238"/>
    </location>
</feature>
<dbReference type="Proteomes" id="UP001201163">
    <property type="component" value="Unassembled WGS sequence"/>
</dbReference>
<gene>
    <name evidence="3" type="ORF">EDB92DRAFT_1855324</name>
</gene>
<evidence type="ECO:0000256" key="1">
    <source>
        <dbReference type="SAM" id="Phobius"/>
    </source>
</evidence>
<accession>A0AAD4LHB4</accession>
<evidence type="ECO:0000313" key="4">
    <source>
        <dbReference type="Proteomes" id="UP001201163"/>
    </source>
</evidence>
<organism evidence="3 4">
    <name type="scientific">Lactarius akahatsu</name>
    <dbReference type="NCBI Taxonomy" id="416441"/>
    <lineage>
        <taxon>Eukaryota</taxon>
        <taxon>Fungi</taxon>
        <taxon>Dikarya</taxon>
        <taxon>Basidiomycota</taxon>
        <taxon>Agaricomycotina</taxon>
        <taxon>Agaricomycetes</taxon>
        <taxon>Russulales</taxon>
        <taxon>Russulaceae</taxon>
        <taxon>Lactarius</taxon>
    </lineage>
</organism>
<feature type="transmembrane region" description="Helical" evidence="1">
    <location>
        <begin position="250"/>
        <end position="269"/>
    </location>
</feature>
<comment type="caution">
    <text evidence="3">The sequence shown here is derived from an EMBL/GenBank/DDBJ whole genome shotgun (WGS) entry which is preliminary data.</text>
</comment>
<name>A0AAD4LHB4_9AGAM</name>
<dbReference type="InterPro" id="IPR045339">
    <property type="entry name" value="DUF6534"/>
</dbReference>
<proteinExistence type="predicted"/>
<evidence type="ECO:0000313" key="3">
    <source>
        <dbReference type="EMBL" id="KAH8993164.1"/>
    </source>
</evidence>
<evidence type="ECO:0000259" key="2">
    <source>
        <dbReference type="Pfam" id="PF20152"/>
    </source>
</evidence>
<feature type="domain" description="DUF6534" evidence="2">
    <location>
        <begin position="182"/>
        <end position="269"/>
    </location>
</feature>
<keyword evidence="1" id="KW-1133">Transmembrane helix</keyword>
<dbReference type="PANTHER" id="PTHR40465:SF1">
    <property type="entry name" value="DUF6534 DOMAIN-CONTAINING PROTEIN"/>
    <property type="match status" value="1"/>
</dbReference>
<feature type="transmembrane region" description="Helical" evidence="1">
    <location>
        <begin position="133"/>
        <end position="154"/>
    </location>
</feature>
<dbReference type="PANTHER" id="PTHR40465">
    <property type="entry name" value="CHROMOSOME 1, WHOLE GENOME SHOTGUN SEQUENCE"/>
    <property type="match status" value="1"/>
</dbReference>
<dbReference type="AlphaFoldDB" id="A0AAD4LHB4"/>